<dbReference type="Gene3D" id="1.10.10.60">
    <property type="entry name" value="Homeodomain-like"/>
    <property type="match status" value="1"/>
</dbReference>
<sequence>MDVSFIRQLYIPVQPAVKSYGTVSYQEFLPHQQLQPYIYCYWQLKTNQKLNQPFTYRIVADGCIDIFFELNQPQENFVMGFCKKYTEFDLAEEFDYVGVRFLPSMFPQLFNVDASSISNKAVELKEVVPQVAAFIQSHLGANLDMNKVISLLNEFFLDLLSTANFQNDARFYNAIALIMKNYGVVDMTEIDTGLSHRQLRRLFNFYIGDSMKTFSKVVRFQNILRAKPSTQSLQQNKLFFDSGFFDQSHFIKDFKHFYGVTPSKAFGR</sequence>
<gene>
    <name evidence="5" type="ORF">DPV69_11630</name>
</gene>
<dbReference type="RefSeq" id="WP_113647535.1">
    <property type="nucleotide sequence ID" value="NZ_QMHN01000003.1"/>
</dbReference>
<name>A0A3S4RQN6_9SPHI</name>
<keyword evidence="2" id="KW-0238">DNA-binding</keyword>
<dbReference type="InterPro" id="IPR050204">
    <property type="entry name" value="AraC_XylS_family_regulators"/>
</dbReference>
<keyword evidence="3" id="KW-0804">Transcription</keyword>
<dbReference type="GO" id="GO:0043565">
    <property type="term" value="F:sequence-specific DNA binding"/>
    <property type="evidence" value="ECO:0007669"/>
    <property type="project" value="InterPro"/>
</dbReference>
<comment type="caution">
    <text evidence="5">The sequence shown here is derived from an EMBL/GenBank/DDBJ whole genome shotgun (WGS) entry which is preliminary data.</text>
</comment>
<dbReference type="PANTHER" id="PTHR46796:SF13">
    <property type="entry name" value="HTH-TYPE TRANSCRIPTIONAL ACTIVATOR RHAS"/>
    <property type="match status" value="1"/>
</dbReference>
<evidence type="ECO:0000256" key="1">
    <source>
        <dbReference type="ARBA" id="ARBA00023015"/>
    </source>
</evidence>
<organism evidence="5 6">
    <name type="scientific">Pedobacter chitinilyticus</name>
    <dbReference type="NCBI Taxonomy" id="2233776"/>
    <lineage>
        <taxon>Bacteria</taxon>
        <taxon>Pseudomonadati</taxon>
        <taxon>Bacteroidota</taxon>
        <taxon>Sphingobacteriia</taxon>
        <taxon>Sphingobacteriales</taxon>
        <taxon>Sphingobacteriaceae</taxon>
        <taxon>Pedobacter</taxon>
    </lineage>
</organism>
<dbReference type="EMBL" id="SAYW01000003">
    <property type="protein sequence ID" value="RWU07626.1"/>
    <property type="molecule type" value="Genomic_DNA"/>
</dbReference>
<dbReference type="AlphaFoldDB" id="A0A3S4RQN6"/>
<keyword evidence="6" id="KW-1185">Reference proteome</keyword>
<evidence type="ECO:0000313" key="5">
    <source>
        <dbReference type="EMBL" id="RWU07626.1"/>
    </source>
</evidence>
<proteinExistence type="predicted"/>
<dbReference type="PANTHER" id="PTHR46796">
    <property type="entry name" value="HTH-TYPE TRANSCRIPTIONAL ACTIVATOR RHAS-RELATED"/>
    <property type="match status" value="1"/>
</dbReference>
<protein>
    <submittedName>
        <fullName evidence="5">AraC family transcriptional regulator</fullName>
    </submittedName>
</protein>
<keyword evidence="1" id="KW-0805">Transcription regulation</keyword>
<dbReference type="Proteomes" id="UP000284120">
    <property type="component" value="Unassembled WGS sequence"/>
</dbReference>
<dbReference type="Pfam" id="PF20240">
    <property type="entry name" value="DUF6597"/>
    <property type="match status" value="1"/>
</dbReference>
<dbReference type="OrthoDB" id="662446at2"/>
<evidence type="ECO:0000313" key="6">
    <source>
        <dbReference type="Proteomes" id="UP000284120"/>
    </source>
</evidence>
<dbReference type="GO" id="GO:0003700">
    <property type="term" value="F:DNA-binding transcription factor activity"/>
    <property type="evidence" value="ECO:0007669"/>
    <property type="project" value="InterPro"/>
</dbReference>
<reference evidence="5 6" key="1">
    <citation type="submission" date="2018-06" db="EMBL/GenBank/DDBJ databases">
        <title>Pedobacter endophyticus sp. nov., an endophytic bacterium isolated from a leaf of Triticum aestivum.</title>
        <authorList>
            <person name="Zhang L."/>
        </authorList>
    </citation>
    <scope>NUCLEOTIDE SEQUENCE [LARGE SCALE GENOMIC DNA]</scope>
    <source>
        <strain evidence="5 6">CM134L-2</strain>
    </source>
</reference>
<dbReference type="PROSITE" id="PS01124">
    <property type="entry name" value="HTH_ARAC_FAMILY_2"/>
    <property type="match status" value="1"/>
</dbReference>
<evidence type="ECO:0000259" key="4">
    <source>
        <dbReference type="PROSITE" id="PS01124"/>
    </source>
</evidence>
<evidence type="ECO:0000256" key="2">
    <source>
        <dbReference type="ARBA" id="ARBA00023125"/>
    </source>
</evidence>
<evidence type="ECO:0000256" key="3">
    <source>
        <dbReference type="ARBA" id="ARBA00023163"/>
    </source>
</evidence>
<feature type="domain" description="HTH araC/xylS-type" evidence="4">
    <location>
        <begin position="193"/>
        <end position="268"/>
    </location>
</feature>
<dbReference type="Pfam" id="PF12833">
    <property type="entry name" value="HTH_18"/>
    <property type="match status" value="1"/>
</dbReference>
<dbReference type="InterPro" id="IPR046532">
    <property type="entry name" value="DUF6597"/>
</dbReference>
<dbReference type="InterPro" id="IPR018060">
    <property type="entry name" value="HTH_AraC"/>
</dbReference>
<accession>A0A3S4RQN6</accession>